<dbReference type="InterPro" id="IPR011013">
    <property type="entry name" value="Gal_mutarotase_sf_dom"/>
</dbReference>
<dbReference type="InterPro" id="IPR037480">
    <property type="entry name" value="YihR-like"/>
</dbReference>
<dbReference type="InterPro" id="IPR008183">
    <property type="entry name" value="Aldose_1/G6P_1-epimerase"/>
</dbReference>
<dbReference type="Pfam" id="PF01263">
    <property type="entry name" value="Aldose_epim"/>
    <property type="match status" value="1"/>
</dbReference>
<dbReference type="Gene3D" id="2.70.98.10">
    <property type="match status" value="1"/>
</dbReference>
<protein>
    <submittedName>
        <fullName evidence="1">Aldose 1-epimerase family protein</fullName>
    </submittedName>
</protein>
<dbReference type="InterPro" id="IPR014718">
    <property type="entry name" value="GH-type_carb-bd"/>
</dbReference>
<dbReference type="SUPFAM" id="SSF74650">
    <property type="entry name" value="Galactose mutarotase-like"/>
    <property type="match status" value="1"/>
</dbReference>
<sequence>MPQLAAGGYTAQISPRGAALRTLRHGERDLITSWPAAGPVPYFAGTILAPWPNRVGGARYPFGGRTHELAVSEPERGHALHGLVSGVDWQVEALPTVGGRQAFVRLAHTITPTAGYPFTLALRVLHRLDEQGLTTTVTARNEGDAAAPYGCGPHPWLLGDDLELPAAKVLVTDEGLLPRSLDDVSGSPYDFRQARPLDGDVIDHAFTGLAAGEARVGGVRMTWDPAVLPWVQVCTSGQLGYEGVAVEPMTCPPDAFNSGTDVVVLEPGGEHAASWTISAA</sequence>
<proteinExistence type="predicted"/>
<evidence type="ECO:0000313" key="2">
    <source>
        <dbReference type="Proteomes" id="UP001597097"/>
    </source>
</evidence>
<name>A0ABW4GA57_9ACTN</name>
<dbReference type="EMBL" id="JBHUCM010000017">
    <property type="protein sequence ID" value="MFD1539648.1"/>
    <property type="molecule type" value="Genomic_DNA"/>
</dbReference>
<comment type="caution">
    <text evidence="1">The sequence shown here is derived from an EMBL/GenBank/DDBJ whole genome shotgun (WGS) entry which is preliminary data.</text>
</comment>
<dbReference type="CDD" id="cd09022">
    <property type="entry name" value="Aldose_epim_Ec_YihR"/>
    <property type="match status" value="1"/>
</dbReference>
<keyword evidence="2" id="KW-1185">Reference proteome</keyword>
<organism evidence="1 2">
    <name type="scientific">Nonomuraea guangzhouensis</name>
    <dbReference type="NCBI Taxonomy" id="1291555"/>
    <lineage>
        <taxon>Bacteria</taxon>
        <taxon>Bacillati</taxon>
        <taxon>Actinomycetota</taxon>
        <taxon>Actinomycetes</taxon>
        <taxon>Streptosporangiales</taxon>
        <taxon>Streptosporangiaceae</taxon>
        <taxon>Nonomuraea</taxon>
    </lineage>
</organism>
<gene>
    <name evidence="1" type="ORF">ACFSJ0_21520</name>
</gene>
<dbReference type="Proteomes" id="UP001597097">
    <property type="component" value="Unassembled WGS sequence"/>
</dbReference>
<dbReference type="RefSeq" id="WP_308127345.1">
    <property type="nucleotide sequence ID" value="NZ_JAHKRM010000025.1"/>
</dbReference>
<reference evidence="2" key="1">
    <citation type="journal article" date="2019" name="Int. J. Syst. Evol. Microbiol.">
        <title>The Global Catalogue of Microorganisms (GCM) 10K type strain sequencing project: providing services to taxonomists for standard genome sequencing and annotation.</title>
        <authorList>
            <consortium name="The Broad Institute Genomics Platform"/>
            <consortium name="The Broad Institute Genome Sequencing Center for Infectious Disease"/>
            <person name="Wu L."/>
            <person name="Ma J."/>
        </authorList>
    </citation>
    <scope>NUCLEOTIDE SEQUENCE [LARGE SCALE GENOMIC DNA]</scope>
    <source>
        <strain evidence="2">CGMCC 1.15399</strain>
    </source>
</reference>
<accession>A0ABW4GA57</accession>
<evidence type="ECO:0000313" key="1">
    <source>
        <dbReference type="EMBL" id="MFD1539648.1"/>
    </source>
</evidence>